<comment type="caution">
    <text evidence="1">The sequence shown here is derived from an EMBL/GenBank/DDBJ whole genome shotgun (WGS) entry which is preliminary data.</text>
</comment>
<name>A0ABR7QY58_9GAMM</name>
<keyword evidence="2" id="KW-1185">Reference proteome</keyword>
<reference evidence="1 2" key="1">
    <citation type="submission" date="2020-06" db="EMBL/GenBank/DDBJ databases">
        <title>Frischella cerana isolated from Apis cerana gut homogenate.</title>
        <authorList>
            <person name="Wolter L.A."/>
            <person name="Suenami S."/>
            <person name="Miyazaki R."/>
        </authorList>
    </citation>
    <scope>NUCLEOTIDE SEQUENCE [LARGE SCALE GENOMIC DNA]</scope>
    <source>
        <strain evidence="1 2">Ac13</strain>
    </source>
</reference>
<dbReference type="Proteomes" id="UP000651208">
    <property type="component" value="Unassembled WGS sequence"/>
</dbReference>
<accession>A0ABR7QY58</accession>
<evidence type="ECO:0000313" key="2">
    <source>
        <dbReference type="Proteomes" id="UP000651208"/>
    </source>
</evidence>
<evidence type="ECO:0000313" key="1">
    <source>
        <dbReference type="EMBL" id="MBC9130996.1"/>
    </source>
</evidence>
<gene>
    <name evidence="1" type="ORF">FcAc13_06685</name>
</gene>
<evidence type="ECO:0008006" key="3">
    <source>
        <dbReference type="Google" id="ProtNLM"/>
    </source>
</evidence>
<dbReference type="RefSeq" id="WP_187755433.1">
    <property type="nucleotide sequence ID" value="NZ_JABURY010000015.1"/>
</dbReference>
<proteinExistence type="predicted"/>
<dbReference type="EMBL" id="JABURY010000015">
    <property type="protein sequence ID" value="MBC9130996.1"/>
    <property type="molecule type" value="Genomic_DNA"/>
</dbReference>
<sequence>MKNNKLIILYIIMLLIGLALLFTSPSDSPPVEPPTQPREVEVIVAPPPKPVTEMVNVAVAKTDISSNTILKAKDYYFKTIEVNIDTFDKAKYVLDAGEIENYATKNNIQKESLIQKNLIASPYSEEYRTLTLKKGEFIFPVEIAKADIYLLKNLHIGDLIDIYVLYGLEKQGVEASIDNANVVSPSRNFSNTTIKPIIAGKKILYIENADTNSSYDSQRLGRIDLVLTNEEIKLVRTLMTNSIVMLYPSTFNESFDKGLFLLADKEKTWPESKQQIFNRKPISRLRGN</sequence>
<organism evidence="1 2">
    <name type="scientific">Frischella japonica</name>
    <dbReference type="NCBI Taxonomy" id="2741544"/>
    <lineage>
        <taxon>Bacteria</taxon>
        <taxon>Pseudomonadati</taxon>
        <taxon>Pseudomonadota</taxon>
        <taxon>Gammaproteobacteria</taxon>
        <taxon>Orbales</taxon>
        <taxon>Orbaceae</taxon>
        <taxon>Frischella</taxon>
    </lineage>
</organism>
<protein>
    <recommendedName>
        <fullName evidence="3">Flp pilus assembly protein CpaB</fullName>
    </recommendedName>
</protein>